<dbReference type="Proteomes" id="UP000290289">
    <property type="component" value="Chromosome 2"/>
</dbReference>
<feature type="non-terminal residue" evidence="1">
    <location>
        <position position="1"/>
    </location>
</feature>
<comment type="caution">
    <text evidence="1">The sequence shown here is derived from an EMBL/GenBank/DDBJ whole genome shotgun (WGS) entry which is preliminary data.</text>
</comment>
<reference evidence="1 2" key="1">
    <citation type="submission" date="2018-10" db="EMBL/GenBank/DDBJ databases">
        <title>A high-quality apple genome assembly.</title>
        <authorList>
            <person name="Hu J."/>
        </authorList>
    </citation>
    <scope>NUCLEOTIDE SEQUENCE [LARGE SCALE GENOMIC DNA]</scope>
    <source>
        <strain evidence="2">cv. HFTH1</strain>
        <tissue evidence="1">Young leaf</tissue>
    </source>
</reference>
<dbReference type="EMBL" id="RDQH01000328">
    <property type="protein sequence ID" value="RXI06083.1"/>
    <property type="molecule type" value="Genomic_DNA"/>
</dbReference>
<evidence type="ECO:0000313" key="2">
    <source>
        <dbReference type="Proteomes" id="UP000290289"/>
    </source>
</evidence>
<dbReference type="AlphaFoldDB" id="A0A498KL71"/>
<name>A0A498KL71_MALDO</name>
<proteinExistence type="predicted"/>
<organism evidence="1 2">
    <name type="scientific">Malus domestica</name>
    <name type="common">Apple</name>
    <name type="synonym">Pyrus malus</name>
    <dbReference type="NCBI Taxonomy" id="3750"/>
    <lineage>
        <taxon>Eukaryota</taxon>
        <taxon>Viridiplantae</taxon>
        <taxon>Streptophyta</taxon>
        <taxon>Embryophyta</taxon>
        <taxon>Tracheophyta</taxon>
        <taxon>Spermatophyta</taxon>
        <taxon>Magnoliopsida</taxon>
        <taxon>eudicotyledons</taxon>
        <taxon>Gunneridae</taxon>
        <taxon>Pentapetalae</taxon>
        <taxon>rosids</taxon>
        <taxon>fabids</taxon>
        <taxon>Rosales</taxon>
        <taxon>Rosaceae</taxon>
        <taxon>Amygdaloideae</taxon>
        <taxon>Maleae</taxon>
        <taxon>Malus</taxon>
    </lineage>
</organism>
<evidence type="ECO:0000313" key="1">
    <source>
        <dbReference type="EMBL" id="RXI06083.1"/>
    </source>
</evidence>
<sequence length="151" mass="16704">FFTLGFIWRSHQTSIFVPPDFFNNVTIGEASIGWWRGFVLVGMLGDGCCSRSLGSLLFLCWNFELTLILNIFPSLPSTRFFGSSLASGSIETPKLSEFTLEQSHDGFRVSSRKQTCEGVVGVQSGQYRATAESSPECDGDLGRDMTSFYNV</sequence>
<gene>
    <name evidence="1" type="ORF">DVH24_018125</name>
</gene>
<accession>A0A498KL71</accession>
<protein>
    <submittedName>
        <fullName evidence="1">Uncharacterized protein</fullName>
    </submittedName>
</protein>
<keyword evidence="2" id="KW-1185">Reference proteome</keyword>